<feature type="transmembrane region" description="Helical" evidence="1">
    <location>
        <begin position="12"/>
        <end position="29"/>
    </location>
</feature>
<accession>A0A1I1L465</accession>
<dbReference type="Proteomes" id="UP000199612">
    <property type="component" value="Unassembled WGS sequence"/>
</dbReference>
<organism evidence="2 3">
    <name type="scientific">Alkalibacterium subtropicum</name>
    <dbReference type="NCBI Taxonomy" id="753702"/>
    <lineage>
        <taxon>Bacteria</taxon>
        <taxon>Bacillati</taxon>
        <taxon>Bacillota</taxon>
        <taxon>Bacilli</taxon>
        <taxon>Lactobacillales</taxon>
        <taxon>Carnobacteriaceae</taxon>
        <taxon>Alkalibacterium</taxon>
    </lineage>
</organism>
<evidence type="ECO:0000256" key="1">
    <source>
        <dbReference type="SAM" id="Phobius"/>
    </source>
</evidence>
<sequence length="66" mass="7512">MFIDNLLENRLSFFIPLLLLFVFGLFIIYSGFRIRKTNQNAAAFVIVLGTVVILVSLYLLVTALVF</sequence>
<keyword evidence="1" id="KW-1133">Transmembrane helix</keyword>
<dbReference type="AlphaFoldDB" id="A0A1I1L465"/>
<reference evidence="3" key="1">
    <citation type="submission" date="2016-10" db="EMBL/GenBank/DDBJ databases">
        <authorList>
            <person name="Varghese N."/>
            <person name="Submissions S."/>
        </authorList>
    </citation>
    <scope>NUCLEOTIDE SEQUENCE [LARGE SCALE GENOMIC DNA]</scope>
    <source>
        <strain evidence="3">DSM 23664</strain>
    </source>
</reference>
<feature type="transmembrane region" description="Helical" evidence="1">
    <location>
        <begin position="41"/>
        <end position="65"/>
    </location>
</feature>
<evidence type="ECO:0000313" key="3">
    <source>
        <dbReference type="Proteomes" id="UP000199612"/>
    </source>
</evidence>
<dbReference type="EMBL" id="FOLT01000018">
    <property type="protein sequence ID" value="SFC67824.1"/>
    <property type="molecule type" value="Genomic_DNA"/>
</dbReference>
<keyword evidence="1" id="KW-0812">Transmembrane</keyword>
<keyword evidence="1" id="KW-0472">Membrane</keyword>
<evidence type="ECO:0000313" key="2">
    <source>
        <dbReference type="EMBL" id="SFC67824.1"/>
    </source>
</evidence>
<keyword evidence="3" id="KW-1185">Reference proteome</keyword>
<proteinExistence type="predicted"/>
<protein>
    <submittedName>
        <fullName evidence="2">Uncharacterized protein</fullName>
    </submittedName>
</protein>
<gene>
    <name evidence="2" type="ORF">SAMN04488102_1186</name>
</gene>
<name>A0A1I1L465_9LACT</name>
<dbReference type="RefSeq" id="WP_091531526.1">
    <property type="nucleotide sequence ID" value="NZ_FOLT01000018.1"/>
</dbReference>